<name>A0A1E3GSG2_9GAMM</name>
<dbReference type="EMBL" id="MCRI01000011">
    <property type="protein sequence ID" value="ODN66989.1"/>
    <property type="molecule type" value="Genomic_DNA"/>
</dbReference>
<protein>
    <recommendedName>
        <fullName evidence="3">tRNA-specific adenosine deaminase</fullName>
    </recommendedName>
</protein>
<organism evidence="1 2">
    <name type="scientific">Methylophaga muralis</name>
    <dbReference type="NCBI Taxonomy" id="291169"/>
    <lineage>
        <taxon>Bacteria</taxon>
        <taxon>Pseudomonadati</taxon>
        <taxon>Pseudomonadota</taxon>
        <taxon>Gammaproteobacteria</taxon>
        <taxon>Thiotrichales</taxon>
        <taxon>Piscirickettsiaceae</taxon>
        <taxon>Methylophaga</taxon>
    </lineage>
</organism>
<dbReference type="Proteomes" id="UP000094379">
    <property type="component" value="Unassembled WGS sequence"/>
</dbReference>
<dbReference type="AlphaFoldDB" id="A0A1E3GSG2"/>
<dbReference type="STRING" id="291169.A9E74_01383"/>
<proteinExistence type="predicted"/>
<evidence type="ECO:0008006" key="3">
    <source>
        <dbReference type="Google" id="ProtNLM"/>
    </source>
</evidence>
<dbReference type="RefSeq" id="WP_069295858.1">
    <property type="nucleotide sequence ID" value="NZ_MCRI01000011.1"/>
</dbReference>
<keyword evidence="2" id="KW-1185">Reference proteome</keyword>
<dbReference type="PATRIC" id="fig|291169.3.peg.1389"/>
<reference evidence="1 2" key="1">
    <citation type="submission" date="2016-07" db="EMBL/GenBank/DDBJ databases">
        <title>Draft Genome Sequence of Methylophaga muralis Bur 1.</title>
        <authorList>
            <person name="Vasilenko O.V."/>
            <person name="Doronina N.V."/>
            <person name="Shmareva M.N."/>
            <person name="Tarlachkov S.V."/>
            <person name="Mustakhimov I."/>
            <person name="Trotsenko Y.A."/>
        </authorList>
    </citation>
    <scope>NUCLEOTIDE SEQUENCE [LARGE SCALE GENOMIC DNA]</scope>
    <source>
        <strain evidence="1 2">Bur 1</strain>
    </source>
</reference>
<evidence type="ECO:0000313" key="1">
    <source>
        <dbReference type="EMBL" id="ODN66989.1"/>
    </source>
</evidence>
<accession>A0A1E3GSG2</accession>
<evidence type="ECO:0000313" key="2">
    <source>
        <dbReference type="Proteomes" id="UP000094379"/>
    </source>
</evidence>
<gene>
    <name evidence="1" type="ORF">A9E74_01383</name>
</gene>
<sequence length="81" mass="8933">MTTIDYKAMLEVAINEARQGLAEGGIPIGAAVFNKMAWKLSILIRRKVFKCLAISLLKILKSGTKISARNRGYSFGHSNYS</sequence>
<comment type="caution">
    <text evidence="1">The sequence shown here is derived from an EMBL/GenBank/DDBJ whole genome shotgun (WGS) entry which is preliminary data.</text>
</comment>